<proteinExistence type="predicted"/>
<accession>A0ABD1DZ44</accession>
<dbReference type="EMBL" id="JBEHCU010001383">
    <property type="protein sequence ID" value="KAL1403559.1"/>
    <property type="molecule type" value="Genomic_DNA"/>
</dbReference>
<protein>
    <submittedName>
        <fullName evidence="1">Uncharacterized protein</fullName>
    </submittedName>
</protein>
<dbReference type="Proteomes" id="UP001562425">
    <property type="component" value="Unassembled WGS sequence"/>
</dbReference>
<comment type="caution">
    <text evidence="1">The sequence shown here is derived from an EMBL/GenBank/DDBJ whole genome shotgun (WGS) entry which is preliminary data.</text>
</comment>
<name>A0ABD1DZ44_CULPP</name>
<dbReference type="AlphaFoldDB" id="A0ABD1DZ44"/>
<sequence>MIANGPGVDEVRILFAANLPCVAEMTMIANDPGVVPPKGLKNGTSYKKLYELQSIRTTFVWVRDPARFKNRAQSKTLFEQIPARISDIFDGEVMNEQVSVGNTGKHAVLLLSAGVQIEQAITTSLTSASATLFELPPEPAEVSDGNLTGCVFSVYLDTSPFGTIFGFYGFAASVAALIPEVFENQISSRGFLVQWQTMPIVATAAGRNTEPAS</sequence>
<organism evidence="1 2">
    <name type="scientific">Culex pipiens pipiens</name>
    <name type="common">Northern house mosquito</name>
    <dbReference type="NCBI Taxonomy" id="38569"/>
    <lineage>
        <taxon>Eukaryota</taxon>
        <taxon>Metazoa</taxon>
        <taxon>Ecdysozoa</taxon>
        <taxon>Arthropoda</taxon>
        <taxon>Hexapoda</taxon>
        <taxon>Insecta</taxon>
        <taxon>Pterygota</taxon>
        <taxon>Neoptera</taxon>
        <taxon>Endopterygota</taxon>
        <taxon>Diptera</taxon>
        <taxon>Nematocera</taxon>
        <taxon>Culicoidea</taxon>
        <taxon>Culicidae</taxon>
        <taxon>Culicinae</taxon>
        <taxon>Culicini</taxon>
        <taxon>Culex</taxon>
        <taxon>Culex</taxon>
    </lineage>
</organism>
<keyword evidence="2" id="KW-1185">Reference proteome</keyword>
<gene>
    <name evidence="1" type="ORF">pipiens_019312</name>
</gene>
<reference evidence="1 2" key="1">
    <citation type="submission" date="2024-05" db="EMBL/GenBank/DDBJ databases">
        <title>Culex pipiens pipiens assembly and annotation.</title>
        <authorList>
            <person name="Alout H."/>
            <person name="Durand T."/>
        </authorList>
    </citation>
    <scope>NUCLEOTIDE SEQUENCE [LARGE SCALE GENOMIC DNA]</scope>
    <source>
        <strain evidence="1">HA-2024</strain>
        <tissue evidence="1">Whole body</tissue>
    </source>
</reference>
<evidence type="ECO:0000313" key="1">
    <source>
        <dbReference type="EMBL" id="KAL1403559.1"/>
    </source>
</evidence>
<evidence type="ECO:0000313" key="2">
    <source>
        <dbReference type="Proteomes" id="UP001562425"/>
    </source>
</evidence>